<keyword evidence="3" id="KW-1185">Reference proteome</keyword>
<evidence type="ECO:0000256" key="1">
    <source>
        <dbReference type="SAM" id="Phobius"/>
    </source>
</evidence>
<keyword evidence="1" id="KW-1133">Transmembrane helix</keyword>
<dbReference type="EMBL" id="CAJQZP010001568">
    <property type="protein sequence ID" value="CAG5054589.1"/>
    <property type="molecule type" value="Genomic_DNA"/>
</dbReference>
<sequence length="157" mass="17783">MDTQTIIIVSAFGGAWLLLLVVVLVMCSQLNSLREKVAEMSTTGRLRVQKLKMNPDKNYAFHNPTLVPDEELSRRGYSMYVGADDDVESGRGTERQTGGQFVEELTRELDYRQQKQANAPPFLLQSIEENRKKNSRALNNLVASNSRQSITNPNFIY</sequence>
<dbReference type="AlphaFoldDB" id="A0A8S3Y5X2"/>
<proteinExistence type="predicted"/>
<keyword evidence="1" id="KW-0812">Transmembrane</keyword>
<gene>
    <name evidence="2" type="ORF">PAPOLLO_LOCUS25991</name>
</gene>
<keyword evidence="1" id="KW-0472">Membrane</keyword>
<feature type="transmembrane region" description="Helical" evidence="1">
    <location>
        <begin position="6"/>
        <end position="27"/>
    </location>
</feature>
<reference evidence="2" key="1">
    <citation type="submission" date="2021-04" db="EMBL/GenBank/DDBJ databases">
        <authorList>
            <person name="Tunstrom K."/>
        </authorList>
    </citation>
    <scope>NUCLEOTIDE SEQUENCE</scope>
</reference>
<comment type="caution">
    <text evidence="2">The sequence shown here is derived from an EMBL/GenBank/DDBJ whole genome shotgun (WGS) entry which is preliminary data.</text>
</comment>
<evidence type="ECO:0000313" key="2">
    <source>
        <dbReference type="EMBL" id="CAG5054589.1"/>
    </source>
</evidence>
<organism evidence="2 3">
    <name type="scientific">Parnassius apollo</name>
    <name type="common">Apollo butterfly</name>
    <name type="synonym">Papilio apollo</name>
    <dbReference type="NCBI Taxonomy" id="110799"/>
    <lineage>
        <taxon>Eukaryota</taxon>
        <taxon>Metazoa</taxon>
        <taxon>Ecdysozoa</taxon>
        <taxon>Arthropoda</taxon>
        <taxon>Hexapoda</taxon>
        <taxon>Insecta</taxon>
        <taxon>Pterygota</taxon>
        <taxon>Neoptera</taxon>
        <taxon>Endopterygota</taxon>
        <taxon>Lepidoptera</taxon>
        <taxon>Glossata</taxon>
        <taxon>Ditrysia</taxon>
        <taxon>Papilionoidea</taxon>
        <taxon>Papilionidae</taxon>
        <taxon>Parnassiinae</taxon>
        <taxon>Parnassini</taxon>
        <taxon>Parnassius</taxon>
        <taxon>Parnassius</taxon>
    </lineage>
</organism>
<dbReference type="Proteomes" id="UP000691718">
    <property type="component" value="Unassembled WGS sequence"/>
</dbReference>
<evidence type="ECO:0000313" key="3">
    <source>
        <dbReference type="Proteomes" id="UP000691718"/>
    </source>
</evidence>
<name>A0A8S3Y5X2_PARAO</name>
<protein>
    <submittedName>
        <fullName evidence="2">(apollo) hypothetical protein</fullName>
    </submittedName>
</protein>
<dbReference type="OrthoDB" id="7692012at2759"/>
<accession>A0A8S3Y5X2</accession>